<gene>
    <name evidence="1" type="ORF">PBI_LARENN_80</name>
</gene>
<dbReference type="KEGG" id="vg:26632093"/>
<name>A0A0A0RN59_9CAUD</name>
<dbReference type="Proteomes" id="UP000030210">
    <property type="component" value="Segment"/>
</dbReference>
<evidence type="ECO:0000313" key="1">
    <source>
        <dbReference type="EMBL" id="AIW02975.1"/>
    </source>
</evidence>
<reference evidence="1 2" key="1">
    <citation type="submission" date="2014-09" db="EMBL/GenBank/DDBJ databases">
        <authorList>
            <person name="King A.R."/>
            <person name="Cook R.C."/>
            <person name="Khenner E.M."/>
            <person name="Owens N.L."/>
            <person name="Sharma A."/>
            <person name="Stairs E.N."/>
            <person name="King R.A."/>
            <person name="Rinehart C.A."/>
            <person name="Serrano M.G."/>
            <person name="Buck G."/>
            <person name="Lee V."/>
            <person name="Wang Y."/>
            <person name="Carvalho R."/>
            <person name="Voegtly L."/>
            <person name="Shi R."/>
            <person name="Duckworth R."/>
            <person name="Johnson A."/>
            <person name="Loviza R."/>
            <person name="Walstead R."/>
            <person name="Shah Z."/>
            <person name="Kiflezghi M."/>
            <person name="Wade K."/>
            <person name="Anders K.R."/>
            <person name="Braun M.A."/>
            <person name="Delesalle V.A."/>
            <person name="Hughes L.E."/>
            <person name="Ware V.C."/>
            <person name="Bradley K.W."/>
            <person name="Barker L.P."/>
            <person name="Asai D.J."/>
            <person name="Bowman C.A."/>
            <person name="Russell D.A."/>
            <person name="Pope W.H."/>
            <person name="Jacobs-Sera D."/>
            <person name="Hendrix R.W."/>
            <person name="Hatfull G.F."/>
        </authorList>
    </citation>
    <scope>NUCLEOTIDE SEQUENCE [LARGE SCALE GENOMIC DNA]</scope>
</reference>
<keyword evidence="2" id="KW-1185">Reference proteome</keyword>
<proteinExistence type="predicted"/>
<dbReference type="RefSeq" id="YP_009205454.1">
    <property type="nucleotide sequence ID" value="NC_028877.1"/>
</dbReference>
<dbReference type="EMBL" id="KM677210">
    <property type="protein sequence ID" value="AIW02975.1"/>
    <property type="molecule type" value="Genomic_DNA"/>
</dbReference>
<protein>
    <submittedName>
        <fullName evidence="1">Uncharacterized protein</fullName>
    </submittedName>
</protein>
<evidence type="ECO:0000313" key="2">
    <source>
        <dbReference type="Proteomes" id="UP000030210"/>
    </source>
</evidence>
<sequence>MPFKAKCKDCTWKCRSESESFVRFAARAHSDNQRHRTKIKEK</sequence>
<accession>A0A0A0RN59</accession>
<dbReference type="GeneID" id="26632093"/>
<dbReference type="OrthoDB" id="27970at10239"/>
<organism evidence="1 2">
    <name type="scientific">Mycobacterium phage Larenn</name>
    <dbReference type="NCBI Taxonomy" id="1560285"/>
    <lineage>
        <taxon>Viruses</taxon>
        <taxon>Duplodnaviria</taxon>
        <taxon>Heunggongvirae</taxon>
        <taxon>Uroviricota</taxon>
        <taxon>Caudoviricetes</taxon>
        <taxon>Turbidovirus</taxon>
        <taxon>Turbidovirus larenn</taxon>
    </lineage>
</organism>